<feature type="region of interest" description="Disordered" evidence="1">
    <location>
        <begin position="18"/>
        <end position="59"/>
    </location>
</feature>
<name>A0A0X3BJX0_9EURY</name>
<evidence type="ECO:0000313" key="3">
    <source>
        <dbReference type="Proteomes" id="UP000069850"/>
    </source>
</evidence>
<dbReference type="Proteomes" id="UP000069850">
    <property type="component" value="Chromosome 1"/>
</dbReference>
<evidence type="ECO:0000256" key="1">
    <source>
        <dbReference type="SAM" id="MobiDB-lite"/>
    </source>
</evidence>
<dbReference type="KEGG" id="mema:MMAB1_0607"/>
<dbReference type="AlphaFoldDB" id="A0A0X3BJX0"/>
<sequence length="59" mass="6806">MPIKTSARNMEILIYDKDYSESELQSRRRNRKIPDHSAAGGERRRILHPSAGLRARTAQ</sequence>
<evidence type="ECO:0000313" key="2">
    <source>
        <dbReference type="EMBL" id="CVK31824.1"/>
    </source>
</evidence>
<dbReference type="EMBL" id="LT158599">
    <property type="protein sequence ID" value="CVK31824.1"/>
    <property type="molecule type" value="Genomic_DNA"/>
</dbReference>
<accession>A0A0X3BJX0</accession>
<reference evidence="2 3" key="1">
    <citation type="submission" date="2016-01" db="EMBL/GenBank/DDBJ databases">
        <authorList>
            <person name="Manzoor S."/>
        </authorList>
    </citation>
    <scope>NUCLEOTIDE SEQUENCE [LARGE SCALE GENOMIC DNA]</scope>
    <source>
        <strain evidence="2">Methanoculleus sp MAB1</strain>
    </source>
</reference>
<protein>
    <submittedName>
        <fullName evidence="2">Uncharacterized protein</fullName>
    </submittedName>
</protein>
<gene>
    <name evidence="2" type="ORF">MMAB1_0607</name>
</gene>
<organism evidence="2 3">
    <name type="scientific">Methanoculleus bourgensis</name>
    <dbReference type="NCBI Taxonomy" id="83986"/>
    <lineage>
        <taxon>Archaea</taxon>
        <taxon>Methanobacteriati</taxon>
        <taxon>Methanobacteriota</taxon>
        <taxon>Stenosarchaea group</taxon>
        <taxon>Methanomicrobia</taxon>
        <taxon>Methanomicrobiales</taxon>
        <taxon>Methanomicrobiaceae</taxon>
        <taxon>Methanoculleus</taxon>
    </lineage>
</organism>
<proteinExistence type="predicted"/>